<dbReference type="InterPro" id="IPR007404">
    <property type="entry name" value="YdjM-like"/>
</dbReference>
<dbReference type="PANTHER" id="PTHR35531">
    <property type="entry name" value="INNER MEMBRANE PROTEIN YBCI-RELATED"/>
    <property type="match status" value="1"/>
</dbReference>
<evidence type="ECO:0000313" key="2">
    <source>
        <dbReference type="EMBL" id="GEL01974.1"/>
    </source>
</evidence>
<dbReference type="OrthoDB" id="5459053at2"/>
<protein>
    <recommendedName>
        <fullName evidence="4">Metal-dependent hydrolase</fullName>
    </recommendedName>
</protein>
<dbReference type="RefSeq" id="WP_147092965.1">
    <property type="nucleotide sequence ID" value="NZ_BJVC01000002.1"/>
</dbReference>
<dbReference type="EMBL" id="BJVC01000002">
    <property type="protein sequence ID" value="GEL01974.1"/>
    <property type="molecule type" value="Genomic_DNA"/>
</dbReference>
<sequence length="196" mass="21230">MTGRSHLVLGVACVLTAMSAAWIAPSFEGLCAGALGSLVPDIDTERSMLGSRLKPVSRLLARWCGHRTVTHSLFVPFALAVLIATELGQKALAGPLGAFLIGYASHILGDLPTGGCWALYPLSRNRIAFWPYAKVGSFREYLVLLGSLALLCVLSYHNLCAQPGETAHRAKSVRFIAQERLRAYEQADHQLPRSET</sequence>
<evidence type="ECO:0000313" key="3">
    <source>
        <dbReference type="Proteomes" id="UP000321405"/>
    </source>
</evidence>
<dbReference type="Pfam" id="PF04307">
    <property type="entry name" value="YdjM"/>
    <property type="match status" value="1"/>
</dbReference>
<feature type="signal peptide" evidence="1">
    <location>
        <begin position="1"/>
        <end position="23"/>
    </location>
</feature>
<name>A0A511BQR3_9PROT</name>
<keyword evidence="1" id="KW-0732">Signal</keyword>
<dbReference type="AlphaFoldDB" id="A0A511BQR3"/>
<keyword evidence="3" id="KW-1185">Reference proteome</keyword>
<evidence type="ECO:0008006" key="4">
    <source>
        <dbReference type="Google" id="ProtNLM"/>
    </source>
</evidence>
<dbReference type="PANTHER" id="PTHR35531:SF1">
    <property type="entry name" value="INNER MEMBRANE PROTEIN YBCI-RELATED"/>
    <property type="match status" value="1"/>
</dbReference>
<gene>
    <name evidence="2" type="ORF">SSA02_11370</name>
</gene>
<feature type="chain" id="PRO_5021799187" description="Metal-dependent hydrolase" evidence="1">
    <location>
        <begin position="24"/>
        <end position="196"/>
    </location>
</feature>
<proteinExistence type="predicted"/>
<organism evidence="2 3">
    <name type="scientific">Swaminathania salitolerans</name>
    <dbReference type="NCBI Taxonomy" id="182838"/>
    <lineage>
        <taxon>Bacteria</taxon>
        <taxon>Pseudomonadati</taxon>
        <taxon>Pseudomonadota</taxon>
        <taxon>Alphaproteobacteria</taxon>
        <taxon>Acetobacterales</taxon>
        <taxon>Acetobacteraceae</taxon>
        <taxon>Swaminathania</taxon>
    </lineage>
</organism>
<accession>A0A511BQR3</accession>
<reference evidence="2 3" key="1">
    <citation type="submission" date="2019-07" db="EMBL/GenBank/DDBJ databases">
        <title>Whole genome shotgun sequence of Swaminathania salitolerans NBRC 104436.</title>
        <authorList>
            <person name="Hosoyama A."/>
            <person name="Uohara A."/>
            <person name="Ohji S."/>
            <person name="Ichikawa N."/>
        </authorList>
    </citation>
    <scope>NUCLEOTIDE SEQUENCE [LARGE SCALE GENOMIC DNA]</scope>
    <source>
        <strain evidence="2 3">NBRC 104436</strain>
    </source>
</reference>
<dbReference type="Proteomes" id="UP000321405">
    <property type="component" value="Unassembled WGS sequence"/>
</dbReference>
<evidence type="ECO:0000256" key="1">
    <source>
        <dbReference type="SAM" id="SignalP"/>
    </source>
</evidence>
<comment type="caution">
    <text evidence="2">The sequence shown here is derived from an EMBL/GenBank/DDBJ whole genome shotgun (WGS) entry which is preliminary data.</text>
</comment>